<dbReference type="InterPro" id="IPR022301">
    <property type="entry name" value="Integral_membrane_YjbE"/>
</dbReference>
<dbReference type="PANTHER" id="PTHR30238:SF4">
    <property type="entry name" value="SLL1022 PROTEIN"/>
    <property type="match status" value="1"/>
</dbReference>
<organism evidence="7">
    <name type="scientific">Methyloraptor flagellatus</name>
    <dbReference type="NCBI Taxonomy" id="3162530"/>
    <lineage>
        <taxon>Bacteria</taxon>
        <taxon>Pseudomonadati</taxon>
        <taxon>Pseudomonadota</taxon>
        <taxon>Alphaproteobacteria</taxon>
        <taxon>Hyphomicrobiales</taxon>
        <taxon>Ancalomicrobiaceae</taxon>
        <taxon>Methyloraptor</taxon>
    </lineage>
</organism>
<proteinExistence type="inferred from homology"/>
<dbReference type="NCBIfam" id="TIGR03717">
    <property type="entry name" value="R_switched_YjbE"/>
    <property type="match status" value="1"/>
</dbReference>
<dbReference type="Pfam" id="PF03741">
    <property type="entry name" value="TerC"/>
    <property type="match status" value="1"/>
</dbReference>
<evidence type="ECO:0000256" key="3">
    <source>
        <dbReference type="ARBA" id="ARBA00022692"/>
    </source>
</evidence>
<dbReference type="RefSeq" id="WP_407049402.1">
    <property type="nucleotide sequence ID" value="NZ_CP158568.1"/>
</dbReference>
<keyword evidence="4 6" id="KW-1133">Transmembrane helix</keyword>
<evidence type="ECO:0000256" key="4">
    <source>
        <dbReference type="ARBA" id="ARBA00022989"/>
    </source>
</evidence>
<keyword evidence="3 6" id="KW-0812">Transmembrane</keyword>
<comment type="similarity">
    <text evidence="2">Belongs to the TerC family.</text>
</comment>
<comment type="subcellular location">
    <subcellularLocation>
        <location evidence="1">Membrane</location>
        <topology evidence="1">Multi-pass membrane protein</topology>
    </subcellularLocation>
</comment>
<sequence length="241" mass="25279">MPERSCRRRPPLNAASLYPELVALAQVVFIDVVLAGDNAVVVGMAAAGVHPSIRAKVIFFGIAGAVALRIVFALIATQILAIVGLTLAGGVLLLWVGWKMYREMTAEEDAPALATAGESAGFAVDAGTSKTFGQAMTQIIVADLSMSIDNVLAVAGAAKDHLWVMVAGLVLSVGLMGAAATLIAKVLHRFRWIAWAGLGVILYVALSMIWRGTHQVACAGLSPDMCRLGVLDYMTHAAAHF</sequence>
<dbReference type="PANTHER" id="PTHR30238">
    <property type="entry name" value="MEMBRANE BOUND PREDICTED REDOX MODULATOR"/>
    <property type="match status" value="1"/>
</dbReference>
<feature type="transmembrane region" description="Helical" evidence="6">
    <location>
        <begin position="53"/>
        <end position="72"/>
    </location>
</feature>
<reference evidence="7" key="1">
    <citation type="submission" date="2024-06" db="EMBL/GenBank/DDBJ databases">
        <title>Methylostella associata gen. nov., sp. nov., a novel Ancalomicrobiaceae-affiliated facultatively methylotrophic bacteria that feed on methanotrophs of the genus Methylococcus.</title>
        <authorList>
            <person name="Saltykova V."/>
            <person name="Danilova O.V."/>
            <person name="Oshkin I.Y."/>
            <person name="Belova S.E."/>
            <person name="Pimenov N.V."/>
            <person name="Dedysh S.N."/>
        </authorList>
    </citation>
    <scope>NUCLEOTIDE SEQUENCE</scope>
    <source>
        <strain evidence="7">S20</strain>
    </source>
</reference>
<dbReference type="AlphaFoldDB" id="A0AAU7X8D7"/>
<gene>
    <name evidence="7" type="ORF">ABS361_20180</name>
</gene>
<evidence type="ECO:0000256" key="6">
    <source>
        <dbReference type="SAM" id="Phobius"/>
    </source>
</evidence>
<evidence type="ECO:0000256" key="5">
    <source>
        <dbReference type="ARBA" id="ARBA00023136"/>
    </source>
</evidence>
<feature type="transmembrane region" description="Helical" evidence="6">
    <location>
        <begin position="21"/>
        <end position="47"/>
    </location>
</feature>
<dbReference type="GO" id="GO:0016020">
    <property type="term" value="C:membrane"/>
    <property type="evidence" value="ECO:0007669"/>
    <property type="project" value="UniProtKB-SubCell"/>
</dbReference>
<evidence type="ECO:0000256" key="2">
    <source>
        <dbReference type="ARBA" id="ARBA00007511"/>
    </source>
</evidence>
<feature type="transmembrane region" description="Helical" evidence="6">
    <location>
        <begin position="79"/>
        <end position="98"/>
    </location>
</feature>
<dbReference type="InterPro" id="IPR005496">
    <property type="entry name" value="Integral_membrane_TerC"/>
</dbReference>
<feature type="transmembrane region" description="Helical" evidence="6">
    <location>
        <begin position="190"/>
        <end position="210"/>
    </location>
</feature>
<name>A0AAU7X8D7_9HYPH</name>
<feature type="transmembrane region" description="Helical" evidence="6">
    <location>
        <begin position="162"/>
        <end position="183"/>
    </location>
</feature>
<evidence type="ECO:0000313" key="7">
    <source>
        <dbReference type="EMBL" id="XBY44310.1"/>
    </source>
</evidence>
<protein>
    <submittedName>
        <fullName evidence="7">TerC family protein</fullName>
    </submittedName>
</protein>
<dbReference type="EMBL" id="CP158568">
    <property type="protein sequence ID" value="XBY44310.1"/>
    <property type="molecule type" value="Genomic_DNA"/>
</dbReference>
<keyword evidence="5 6" id="KW-0472">Membrane</keyword>
<dbReference type="KEGG" id="mflg:ABS361_20180"/>
<evidence type="ECO:0000256" key="1">
    <source>
        <dbReference type="ARBA" id="ARBA00004141"/>
    </source>
</evidence>
<accession>A0AAU7X8D7</accession>